<dbReference type="InterPro" id="IPR002885">
    <property type="entry name" value="PPR_rpt"/>
</dbReference>
<reference evidence="5" key="2">
    <citation type="journal article" date="2024" name="Plant">
        <title>Genomic evolution and insights into agronomic trait innovations of Sesamum species.</title>
        <authorList>
            <person name="Miao H."/>
            <person name="Wang L."/>
            <person name="Qu L."/>
            <person name="Liu H."/>
            <person name="Sun Y."/>
            <person name="Le M."/>
            <person name="Wang Q."/>
            <person name="Wei S."/>
            <person name="Zheng Y."/>
            <person name="Lin W."/>
            <person name="Duan Y."/>
            <person name="Cao H."/>
            <person name="Xiong S."/>
            <person name="Wang X."/>
            <person name="Wei L."/>
            <person name="Li C."/>
            <person name="Ma Q."/>
            <person name="Ju M."/>
            <person name="Zhao R."/>
            <person name="Li G."/>
            <person name="Mu C."/>
            <person name="Tian Q."/>
            <person name="Mei H."/>
            <person name="Zhang T."/>
            <person name="Gao T."/>
            <person name="Zhang H."/>
        </authorList>
    </citation>
    <scope>NUCLEOTIDE SEQUENCE</scope>
    <source>
        <strain evidence="5">K16</strain>
    </source>
</reference>
<feature type="repeat" description="PPR" evidence="3">
    <location>
        <begin position="452"/>
        <end position="486"/>
    </location>
</feature>
<dbReference type="InterPro" id="IPR046960">
    <property type="entry name" value="PPR_At4g14850-like_plant"/>
</dbReference>
<feature type="repeat" description="PPR" evidence="3">
    <location>
        <begin position="219"/>
        <end position="249"/>
    </location>
</feature>
<dbReference type="FunFam" id="1.25.40.10:FF:000366">
    <property type="entry name" value="Pentatricopeptide (PPR) repeat-containing protein"/>
    <property type="match status" value="1"/>
</dbReference>
<evidence type="ECO:0000313" key="5">
    <source>
        <dbReference type="EMBL" id="KAK4410401.1"/>
    </source>
</evidence>
<dbReference type="InterPro" id="IPR032867">
    <property type="entry name" value="DYW_dom"/>
</dbReference>
<evidence type="ECO:0000259" key="4">
    <source>
        <dbReference type="Pfam" id="PF14432"/>
    </source>
</evidence>
<evidence type="ECO:0000256" key="1">
    <source>
        <dbReference type="ARBA" id="ARBA00006643"/>
    </source>
</evidence>
<dbReference type="FunFam" id="1.25.40.10:FF:000472">
    <property type="entry name" value="Putative pentatricopeptide repeat-containing protein"/>
    <property type="match status" value="1"/>
</dbReference>
<dbReference type="FunFam" id="1.25.40.10:FF:000284">
    <property type="entry name" value="Pentatricopeptide repeat-containing protein"/>
    <property type="match status" value="1"/>
</dbReference>
<feature type="repeat" description="PPR" evidence="3">
    <location>
        <begin position="351"/>
        <end position="385"/>
    </location>
</feature>
<feature type="repeat" description="PPR" evidence="3">
    <location>
        <begin position="250"/>
        <end position="284"/>
    </location>
</feature>
<dbReference type="FunFam" id="1.25.40.10:FF:000629">
    <property type="entry name" value="Putative pentatricopeptide repeat-containing protein"/>
    <property type="match status" value="1"/>
</dbReference>
<dbReference type="GO" id="GO:0008270">
    <property type="term" value="F:zinc ion binding"/>
    <property type="evidence" value="ECO:0007669"/>
    <property type="project" value="InterPro"/>
</dbReference>
<dbReference type="Proteomes" id="UP001289374">
    <property type="component" value="Unassembled WGS sequence"/>
</dbReference>
<keyword evidence="6" id="KW-1185">Reference proteome</keyword>
<evidence type="ECO:0000256" key="3">
    <source>
        <dbReference type="PROSITE-ProRule" id="PRU00708"/>
    </source>
</evidence>
<dbReference type="GO" id="GO:0003723">
    <property type="term" value="F:RNA binding"/>
    <property type="evidence" value="ECO:0007669"/>
    <property type="project" value="InterPro"/>
</dbReference>
<comment type="caution">
    <text evidence="5">The sequence shown here is derived from an EMBL/GenBank/DDBJ whole genome shotgun (WGS) entry which is preliminary data.</text>
</comment>
<sequence length="759" mass="85807">MRGTALFPPRQPSDDGMSIISNYYCALLKRCCETQNLKRAKQLHAHIIKTLADPETFLLNNLINGYYKLNNMTFARRVFDEMRRPNLFSWNTILSAYSKQGDVTKMQEIFNLIPDKDRVAWNLIISGYAKCGLCEKALEAYKSMLRHGLENLNRITLSTVIIMLTKKGWVEFGGVIHGQIVKCGFESYVFVGSPLVDMYAKCGLISEAKRVFDEFPERNLVMYNTMLMGFLRCGMVEESYGLFGCMTEKDSISWTTMITGLTQNGMNEEALDLFREMRFKGLNMDQFTFGSILTACGGLSASKEGKQIHAYMTRTDHMDNVFVSSALLDMYSKCRDIKNAETVFRKMRCKNIVSWTAMLVGYGQNGYSEEAVRVFCEMQRNGVEPDYFTLGSVISSCANLASLEEGAQFHGQALVSGLISFITVSNALVTLYGKCGNIEESHRLFNEIKLKDEVSWTALVSCYAQFGKANETINLFEEMLAYGLQPDGVTFVGVLSACSRAGFVKKGRQYFALMVDKYGIRPALDHYTCMIDLFSRAGELEEAKNFILKMPCSPDTIGWATLLSSCRTRGNMEIGKWAAESLLELDPQNPAGHVLLASMYAAKGKWDEVAQLRRGMRHKGVRKEPGCSWIKHKNKVHIFTADDKSSLYSNQIYEELEKLNCRMIEEGYVPDMKSVLHDVEESEKLKMLNHHSEKLAIAFGLIFIPPGLPIKVVKNLRVCDDCHNATKIISKITQREILVRDAVRFHLFKHGTCSCGDFW</sequence>
<dbReference type="EMBL" id="JACGWL010000001">
    <property type="protein sequence ID" value="KAK4410401.1"/>
    <property type="molecule type" value="Genomic_DNA"/>
</dbReference>
<feature type="repeat" description="PPR" evidence="3">
    <location>
        <begin position="86"/>
        <end position="116"/>
    </location>
</feature>
<feature type="repeat" description="PPR" evidence="3">
    <location>
        <begin position="117"/>
        <end position="151"/>
    </location>
</feature>
<dbReference type="Gene3D" id="1.25.40.10">
    <property type="entry name" value="Tetratricopeptide repeat domain"/>
    <property type="match status" value="4"/>
</dbReference>
<dbReference type="FunFam" id="1.25.40.10:FF:000442">
    <property type="entry name" value="Pentatricopeptide repeat-containing protein At3g49710"/>
    <property type="match status" value="1"/>
</dbReference>
<dbReference type="PANTHER" id="PTHR47926:SF511">
    <property type="entry name" value="PENTATRICOPEPTIDE REPEAT-CONTAINING PROTEIN"/>
    <property type="match status" value="1"/>
</dbReference>
<dbReference type="PROSITE" id="PS51375">
    <property type="entry name" value="PPR"/>
    <property type="match status" value="6"/>
</dbReference>
<gene>
    <name evidence="5" type="ORF">Sango_0113100</name>
</gene>
<organism evidence="5 6">
    <name type="scientific">Sesamum angolense</name>
    <dbReference type="NCBI Taxonomy" id="2727404"/>
    <lineage>
        <taxon>Eukaryota</taxon>
        <taxon>Viridiplantae</taxon>
        <taxon>Streptophyta</taxon>
        <taxon>Embryophyta</taxon>
        <taxon>Tracheophyta</taxon>
        <taxon>Spermatophyta</taxon>
        <taxon>Magnoliopsida</taxon>
        <taxon>eudicotyledons</taxon>
        <taxon>Gunneridae</taxon>
        <taxon>Pentapetalae</taxon>
        <taxon>asterids</taxon>
        <taxon>lamiids</taxon>
        <taxon>Lamiales</taxon>
        <taxon>Pedaliaceae</taxon>
        <taxon>Sesamum</taxon>
    </lineage>
</organism>
<protein>
    <submittedName>
        <fullName evidence="5">Pentatricopeptide repeat-containing protein</fullName>
    </submittedName>
</protein>
<dbReference type="InterPro" id="IPR011990">
    <property type="entry name" value="TPR-like_helical_dom_sf"/>
</dbReference>
<dbReference type="AlphaFoldDB" id="A0AAE1XFC2"/>
<feature type="domain" description="DYW" evidence="4">
    <location>
        <begin position="667"/>
        <end position="759"/>
    </location>
</feature>
<evidence type="ECO:0000313" key="6">
    <source>
        <dbReference type="Proteomes" id="UP001289374"/>
    </source>
</evidence>
<proteinExistence type="inferred from homology"/>
<keyword evidence="2" id="KW-0677">Repeat</keyword>
<dbReference type="InterPro" id="IPR046848">
    <property type="entry name" value="E_motif"/>
</dbReference>
<dbReference type="Pfam" id="PF13041">
    <property type="entry name" value="PPR_2"/>
    <property type="match status" value="3"/>
</dbReference>
<reference evidence="5" key="1">
    <citation type="submission" date="2020-06" db="EMBL/GenBank/DDBJ databases">
        <authorList>
            <person name="Li T."/>
            <person name="Hu X."/>
            <person name="Zhang T."/>
            <person name="Song X."/>
            <person name="Zhang H."/>
            <person name="Dai N."/>
            <person name="Sheng W."/>
            <person name="Hou X."/>
            <person name="Wei L."/>
        </authorList>
    </citation>
    <scope>NUCLEOTIDE SEQUENCE</scope>
    <source>
        <strain evidence="5">K16</strain>
        <tissue evidence="5">Leaf</tissue>
    </source>
</reference>
<dbReference type="Pfam" id="PF20431">
    <property type="entry name" value="E_motif"/>
    <property type="match status" value="1"/>
</dbReference>
<dbReference type="Pfam" id="PF01535">
    <property type="entry name" value="PPR"/>
    <property type="match status" value="7"/>
</dbReference>
<dbReference type="SUPFAM" id="SSF48452">
    <property type="entry name" value="TPR-like"/>
    <property type="match status" value="1"/>
</dbReference>
<accession>A0AAE1XFC2</accession>
<dbReference type="PANTHER" id="PTHR47926">
    <property type="entry name" value="PENTATRICOPEPTIDE REPEAT-CONTAINING PROTEIN"/>
    <property type="match status" value="1"/>
</dbReference>
<dbReference type="Pfam" id="PF14432">
    <property type="entry name" value="DYW_deaminase"/>
    <property type="match status" value="1"/>
</dbReference>
<evidence type="ECO:0000256" key="2">
    <source>
        <dbReference type="ARBA" id="ARBA00022737"/>
    </source>
</evidence>
<comment type="similarity">
    <text evidence="1">Belongs to the PPR family. PCMP-H subfamily.</text>
</comment>
<name>A0AAE1XFC2_9LAMI</name>
<dbReference type="GO" id="GO:0009451">
    <property type="term" value="P:RNA modification"/>
    <property type="evidence" value="ECO:0007669"/>
    <property type="project" value="InterPro"/>
</dbReference>
<dbReference type="NCBIfam" id="TIGR00756">
    <property type="entry name" value="PPR"/>
    <property type="match status" value="4"/>
</dbReference>